<keyword evidence="11" id="KW-1185">Reference proteome</keyword>
<dbReference type="PANTHER" id="PTHR33507">
    <property type="entry name" value="INNER MEMBRANE PROTEIN YBBJ"/>
    <property type="match status" value="1"/>
</dbReference>
<dbReference type="InterPro" id="IPR056739">
    <property type="entry name" value="NfeD_membrane"/>
</dbReference>
<dbReference type="InterPro" id="IPR056738">
    <property type="entry name" value="NfeD1b_N"/>
</dbReference>
<feature type="transmembrane region" description="Helical" evidence="5">
    <location>
        <begin position="297"/>
        <end position="316"/>
    </location>
</feature>
<dbReference type="SUPFAM" id="SSF141322">
    <property type="entry name" value="NfeD domain-like"/>
    <property type="match status" value="1"/>
</dbReference>
<evidence type="ECO:0000259" key="9">
    <source>
        <dbReference type="Pfam" id="PF25145"/>
    </source>
</evidence>
<feature type="transmembrane region" description="Helical" evidence="5">
    <location>
        <begin position="322"/>
        <end position="341"/>
    </location>
</feature>
<comment type="subcellular location">
    <subcellularLocation>
        <location evidence="1">Membrane</location>
        <topology evidence="1">Multi-pass membrane protein</topology>
    </subcellularLocation>
</comment>
<dbReference type="PANTHER" id="PTHR33507:SF3">
    <property type="entry name" value="INNER MEMBRANE PROTEIN YBBJ"/>
    <property type="match status" value="1"/>
</dbReference>
<proteinExistence type="predicted"/>
<keyword evidence="6" id="KW-0732">Signal</keyword>
<feature type="domain" description="NfeD-like C-terminal" evidence="7">
    <location>
        <begin position="373"/>
        <end position="428"/>
    </location>
</feature>
<dbReference type="Gene3D" id="2.40.50.140">
    <property type="entry name" value="Nucleic acid-binding proteins"/>
    <property type="match status" value="1"/>
</dbReference>
<dbReference type="InterPro" id="IPR029045">
    <property type="entry name" value="ClpP/crotonase-like_dom_sf"/>
</dbReference>
<comment type="caution">
    <text evidence="10">The sequence shown here is derived from an EMBL/GenBank/DDBJ whole genome shotgun (WGS) entry which is preliminary data.</text>
</comment>
<dbReference type="InterPro" id="IPR052165">
    <property type="entry name" value="Membrane_assoc_protease"/>
</dbReference>
<evidence type="ECO:0000313" key="10">
    <source>
        <dbReference type="EMBL" id="KAB3533259.1"/>
    </source>
</evidence>
<evidence type="ECO:0000259" key="8">
    <source>
        <dbReference type="Pfam" id="PF24961"/>
    </source>
</evidence>
<dbReference type="Proteomes" id="UP000465601">
    <property type="component" value="Unassembled WGS sequence"/>
</dbReference>
<dbReference type="Gene3D" id="3.90.226.10">
    <property type="entry name" value="2-enoyl-CoA Hydratase, Chain A, domain 1"/>
    <property type="match status" value="1"/>
</dbReference>
<feature type="transmembrane region" description="Helical" evidence="5">
    <location>
        <begin position="272"/>
        <end position="290"/>
    </location>
</feature>
<evidence type="ECO:0000256" key="3">
    <source>
        <dbReference type="ARBA" id="ARBA00022989"/>
    </source>
</evidence>
<dbReference type="Pfam" id="PF25145">
    <property type="entry name" value="NfeD1b_N"/>
    <property type="match status" value="1"/>
</dbReference>
<evidence type="ECO:0000256" key="2">
    <source>
        <dbReference type="ARBA" id="ARBA00022692"/>
    </source>
</evidence>
<evidence type="ECO:0000256" key="1">
    <source>
        <dbReference type="ARBA" id="ARBA00004141"/>
    </source>
</evidence>
<evidence type="ECO:0000259" key="7">
    <source>
        <dbReference type="Pfam" id="PF01957"/>
    </source>
</evidence>
<evidence type="ECO:0000313" key="11">
    <source>
        <dbReference type="Proteomes" id="UP000465601"/>
    </source>
</evidence>
<reference evidence="10 11" key="1">
    <citation type="submission" date="2019-10" db="EMBL/GenBank/DDBJ databases">
        <title>Alkaliphilus serpentinus sp. nov. and Alkaliphilus pronyensis sp. nov., two novel anaerobic alkaliphilic species isolated from the serpentinized-hosted hydrothermal field of the Prony Bay (New Caledonia).</title>
        <authorList>
            <person name="Postec A."/>
        </authorList>
    </citation>
    <scope>NUCLEOTIDE SEQUENCE [LARGE SCALE GENOMIC DNA]</scope>
    <source>
        <strain evidence="10 11">LacT</strain>
    </source>
</reference>
<keyword evidence="2 5" id="KW-0812">Transmembrane</keyword>
<evidence type="ECO:0000256" key="4">
    <source>
        <dbReference type="ARBA" id="ARBA00023136"/>
    </source>
</evidence>
<gene>
    <name evidence="10" type="ORF">F8153_01570</name>
</gene>
<keyword evidence="3 5" id="KW-1133">Transmembrane helix</keyword>
<dbReference type="GO" id="GO:0005886">
    <property type="term" value="C:plasma membrane"/>
    <property type="evidence" value="ECO:0007669"/>
    <property type="project" value="TreeGrafter"/>
</dbReference>
<organism evidence="10 11">
    <name type="scientific">Alkaliphilus serpentinus</name>
    <dbReference type="NCBI Taxonomy" id="1482731"/>
    <lineage>
        <taxon>Bacteria</taxon>
        <taxon>Bacillati</taxon>
        <taxon>Bacillota</taxon>
        <taxon>Clostridia</taxon>
        <taxon>Peptostreptococcales</taxon>
        <taxon>Natronincolaceae</taxon>
        <taxon>Alkaliphilus</taxon>
    </lineage>
</organism>
<feature type="signal peptide" evidence="6">
    <location>
        <begin position="1"/>
        <end position="22"/>
    </location>
</feature>
<dbReference type="EMBL" id="WBZB01000004">
    <property type="protein sequence ID" value="KAB3533259.1"/>
    <property type="molecule type" value="Genomic_DNA"/>
</dbReference>
<feature type="chain" id="PRO_5032602674" evidence="6">
    <location>
        <begin position="23"/>
        <end position="434"/>
    </location>
</feature>
<dbReference type="SUPFAM" id="SSF52096">
    <property type="entry name" value="ClpP/crotonase"/>
    <property type="match status" value="1"/>
</dbReference>
<sequence length="434" mass="46569">MKRRVSFIILVLIVLLSIPVSASNEEGVVYIIPIKGEIGPAVEQYVADSIREAEGNLRTTAIIFEIDTYGGRIDSATEISDLMLSIEKPTISLVNKKAISAGVLVTISGDHIVMAPGGSIGSAEPIPNTEKTLSAWRGLLETVAQEQNRDPKLVAAMADKSIEIPDVVAEDKLLNLTSQQAKNLGLADYISNDYEEVLKYFEIEYGSIERLRVPGRVKFAQFFTGAYIAPILLSIGFIGLLIEILTPGFGLGGTASLAAFTLYFGSSILAGYAGWAVLVLFIAGLLLLTVEAFAPGFGVAGIGGIICIVASIIMASNSVATAVTSLVIAFILTIIAFILLLKYAPKNKYFSRIVLSARENPDLGYTASGRKYDSHLGKIGVVKTFLRPAGTILVEDELLDVVSEGDFIEIGSRVKIVKIEGRKIIVRKINEEGL</sequence>
<dbReference type="RefSeq" id="WP_151864585.1">
    <property type="nucleotide sequence ID" value="NZ_WBZB01000004.1"/>
</dbReference>
<dbReference type="Pfam" id="PF01957">
    <property type="entry name" value="NfeD"/>
    <property type="match status" value="1"/>
</dbReference>
<dbReference type="AlphaFoldDB" id="A0A833HRJ7"/>
<dbReference type="CDD" id="cd07021">
    <property type="entry name" value="Clp_protease_NfeD_like"/>
    <property type="match status" value="1"/>
</dbReference>
<feature type="domain" description="NfeD1b N-terminal" evidence="9">
    <location>
        <begin position="28"/>
        <end position="209"/>
    </location>
</feature>
<evidence type="ECO:0000256" key="6">
    <source>
        <dbReference type="SAM" id="SignalP"/>
    </source>
</evidence>
<dbReference type="OrthoDB" id="9806253at2"/>
<dbReference type="Pfam" id="PF24961">
    <property type="entry name" value="NfeD_membrane"/>
    <property type="match status" value="1"/>
</dbReference>
<evidence type="ECO:0000256" key="5">
    <source>
        <dbReference type="SAM" id="Phobius"/>
    </source>
</evidence>
<accession>A0A833HRJ7</accession>
<name>A0A833HRJ7_9FIRM</name>
<feature type="transmembrane region" description="Helical" evidence="5">
    <location>
        <begin position="219"/>
        <end position="242"/>
    </location>
</feature>
<dbReference type="InterPro" id="IPR012340">
    <property type="entry name" value="NA-bd_OB-fold"/>
</dbReference>
<protein>
    <submittedName>
        <fullName evidence="10">Nodulation protein NfeD</fullName>
    </submittedName>
</protein>
<feature type="domain" description="NfeD integral membrane" evidence="8">
    <location>
        <begin position="227"/>
        <end position="342"/>
    </location>
</feature>
<dbReference type="InterPro" id="IPR002810">
    <property type="entry name" value="NfeD-like_C"/>
</dbReference>
<keyword evidence="4 5" id="KW-0472">Membrane</keyword>